<name>A0A1I1ZFK3_9BACT</name>
<sequence>MKTRLIKSVPFIPLDTLVGTRYTIQQLRPLIDPYIDIHNDMVLPELAPQICRLLSGKHTEVLYLKTQQRGILHLINHPTRGLSILVREEKTK</sequence>
<organism evidence="1 2">
    <name type="scientific">Spirosoma endophyticum</name>
    <dbReference type="NCBI Taxonomy" id="662367"/>
    <lineage>
        <taxon>Bacteria</taxon>
        <taxon>Pseudomonadati</taxon>
        <taxon>Bacteroidota</taxon>
        <taxon>Cytophagia</taxon>
        <taxon>Cytophagales</taxon>
        <taxon>Cytophagaceae</taxon>
        <taxon>Spirosoma</taxon>
    </lineage>
</organism>
<reference evidence="1 2" key="1">
    <citation type="submission" date="2016-10" db="EMBL/GenBank/DDBJ databases">
        <authorList>
            <person name="de Groot N.N."/>
        </authorList>
    </citation>
    <scope>NUCLEOTIDE SEQUENCE [LARGE SCALE GENOMIC DNA]</scope>
    <source>
        <strain evidence="1 2">DSM 26130</strain>
    </source>
</reference>
<dbReference type="AlphaFoldDB" id="A0A1I1ZFK3"/>
<accession>A0A1I1ZFK3</accession>
<gene>
    <name evidence="1" type="ORF">SAMN05216167_11296</name>
</gene>
<protein>
    <submittedName>
        <fullName evidence="1">Uncharacterized protein</fullName>
    </submittedName>
</protein>
<evidence type="ECO:0000313" key="2">
    <source>
        <dbReference type="Proteomes" id="UP000198598"/>
    </source>
</evidence>
<evidence type="ECO:0000313" key="1">
    <source>
        <dbReference type="EMBL" id="SFE30088.1"/>
    </source>
</evidence>
<dbReference type="STRING" id="662367.SAMN05216167_11296"/>
<dbReference type="EMBL" id="FOLQ01000012">
    <property type="protein sequence ID" value="SFE30088.1"/>
    <property type="molecule type" value="Genomic_DNA"/>
</dbReference>
<dbReference type="Proteomes" id="UP000198598">
    <property type="component" value="Unassembled WGS sequence"/>
</dbReference>
<keyword evidence="2" id="KW-1185">Reference proteome</keyword>
<proteinExistence type="predicted"/>